<reference evidence="3" key="1">
    <citation type="submission" date="2017-02" db="UniProtKB">
        <authorList>
            <consortium name="WormBaseParasite"/>
        </authorList>
    </citation>
    <scope>IDENTIFICATION</scope>
</reference>
<protein>
    <submittedName>
        <fullName evidence="3">Uncharacterized protein</fullName>
    </submittedName>
</protein>
<feature type="region of interest" description="Disordered" evidence="1">
    <location>
        <begin position="38"/>
        <end position="62"/>
    </location>
</feature>
<evidence type="ECO:0000256" key="1">
    <source>
        <dbReference type="SAM" id="MobiDB-lite"/>
    </source>
</evidence>
<dbReference type="AlphaFoldDB" id="A0A0N4ZRA1"/>
<dbReference type="WBParaSite" id="PTRK_0001103600.1">
    <property type="protein sequence ID" value="PTRK_0001103600.1"/>
    <property type="gene ID" value="PTRK_0001103600"/>
</dbReference>
<dbReference type="STRING" id="131310.A0A0N4ZRA1"/>
<evidence type="ECO:0000313" key="2">
    <source>
        <dbReference type="Proteomes" id="UP000038045"/>
    </source>
</evidence>
<accession>A0A0N4ZRA1</accession>
<organism evidence="2 3">
    <name type="scientific">Parastrongyloides trichosuri</name>
    <name type="common">Possum-specific nematode worm</name>
    <dbReference type="NCBI Taxonomy" id="131310"/>
    <lineage>
        <taxon>Eukaryota</taxon>
        <taxon>Metazoa</taxon>
        <taxon>Ecdysozoa</taxon>
        <taxon>Nematoda</taxon>
        <taxon>Chromadorea</taxon>
        <taxon>Rhabditida</taxon>
        <taxon>Tylenchina</taxon>
        <taxon>Panagrolaimomorpha</taxon>
        <taxon>Strongyloidoidea</taxon>
        <taxon>Strongyloididae</taxon>
        <taxon>Parastrongyloides</taxon>
    </lineage>
</organism>
<name>A0A0N4ZRA1_PARTI</name>
<feature type="compositionally biased region" description="Low complexity" evidence="1">
    <location>
        <begin position="42"/>
        <end position="62"/>
    </location>
</feature>
<proteinExistence type="predicted"/>
<keyword evidence="2" id="KW-1185">Reference proteome</keyword>
<evidence type="ECO:0000313" key="3">
    <source>
        <dbReference type="WBParaSite" id="PTRK_0001103600.1"/>
    </source>
</evidence>
<dbReference type="Proteomes" id="UP000038045">
    <property type="component" value="Unplaced"/>
</dbReference>
<sequence>METDYSLNSTIERKISQPLLDKMIGKEKEKQYFTRGYRIPPSTQQSNNNGTQTLTNTTAAGTVAGSMSRLTTIIRRSLRLKPKRPQPTNNLEGSQKKRMTFRKIFDDKEGSSFTDYSKVKIHKTKEDYGRLDTLEQYQRQNKNKDVSFI</sequence>
<feature type="region of interest" description="Disordered" evidence="1">
    <location>
        <begin position="82"/>
        <end position="101"/>
    </location>
</feature>